<proteinExistence type="inferred from homology"/>
<dbReference type="AlphaFoldDB" id="A0A9Q0DYK4"/>
<sequence length="105" mass="11577">MIMDLNSIIDQLETGDQDVALVALQIYNKERFGELVLGFLSRELQPSCQLACVETVRILSRDKHCLGPFISRLAMATLATYAGIDAAETGQGREFQCFAFTVSTT</sequence>
<organism evidence="4 5">
    <name type="scientific">Muraenolepis orangiensis</name>
    <name type="common">Patagonian moray cod</name>
    <dbReference type="NCBI Taxonomy" id="630683"/>
    <lineage>
        <taxon>Eukaryota</taxon>
        <taxon>Metazoa</taxon>
        <taxon>Chordata</taxon>
        <taxon>Craniata</taxon>
        <taxon>Vertebrata</taxon>
        <taxon>Euteleostomi</taxon>
        <taxon>Actinopterygii</taxon>
        <taxon>Neopterygii</taxon>
        <taxon>Teleostei</taxon>
        <taxon>Neoteleostei</taxon>
        <taxon>Acanthomorphata</taxon>
        <taxon>Zeiogadaria</taxon>
        <taxon>Gadariae</taxon>
        <taxon>Gadiformes</taxon>
        <taxon>Muraenolepidoidei</taxon>
        <taxon>Muraenolepididae</taxon>
        <taxon>Muraenolepis</taxon>
    </lineage>
</organism>
<evidence type="ECO:0000313" key="4">
    <source>
        <dbReference type="EMBL" id="KAJ3596931.1"/>
    </source>
</evidence>
<protein>
    <submittedName>
        <fullName evidence="4">Uncharacterized protein</fullName>
    </submittedName>
</protein>
<keyword evidence="2" id="KW-0344">Guanine-nucleotide releasing factor</keyword>
<dbReference type="GO" id="GO:0005886">
    <property type="term" value="C:plasma membrane"/>
    <property type="evidence" value="ECO:0007669"/>
    <property type="project" value="TreeGrafter"/>
</dbReference>
<evidence type="ECO:0000256" key="2">
    <source>
        <dbReference type="ARBA" id="ARBA00022658"/>
    </source>
</evidence>
<accession>A0A9Q0DYK4</accession>
<dbReference type="OrthoDB" id="5585685at2759"/>
<dbReference type="GO" id="GO:0007186">
    <property type="term" value="P:G protein-coupled receptor signaling pathway"/>
    <property type="evidence" value="ECO:0007669"/>
    <property type="project" value="TreeGrafter"/>
</dbReference>
<keyword evidence="3" id="KW-0143">Chaperone</keyword>
<gene>
    <name evidence="4" type="ORF">NHX12_003331</name>
</gene>
<dbReference type="PANTHER" id="PTHR12425:SF4">
    <property type="entry name" value="SYNEMBRYN-A"/>
    <property type="match status" value="1"/>
</dbReference>
<evidence type="ECO:0000256" key="3">
    <source>
        <dbReference type="ARBA" id="ARBA00023186"/>
    </source>
</evidence>
<evidence type="ECO:0000256" key="1">
    <source>
        <dbReference type="ARBA" id="ARBA00009049"/>
    </source>
</evidence>
<dbReference type="PANTHER" id="PTHR12425">
    <property type="entry name" value="SYNEMBRYN"/>
    <property type="match status" value="1"/>
</dbReference>
<dbReference type="InterPro" id="IPR019318">
    <property type="entry name" value="Gua_nucleotide_exch_fac_Ric8"/>
</dbReference>
<comment type="caution">
    <text evidence="4">The sequence shown here is derived from an EMBL/GenBank/DDBJ whole genome shotgun (WGS) entry which is preliminary data.</text>
</comment>
<dbReference type="GO" id="GO:0005085">
    <property type="term" value="F:guanyl-nucleotide exchange factor activity"/>
    <property type="evidence" value="ECO:0007669"/>
    <property type="project" value="UniProtKB-KW"/>
</dbReference>
<keyword evidence="5" id="KW-1185">Reference proteome</keyword>
<evidence type="ECO:0000313" key="5">
    <source>
        <dbReference type="Proteomes" id="UP001148018"/>
    </source>
</evidence>
<reference evidence="4" key="1">
    <citation type="submission" date="2022-07" db="EMBL/GenBank/DDBJ databases">
        <title>Chromosome-level genome of Muraenolepis orangiensis.</title>
        <authorList>
            <person name="Kim J."/>
        </authorList>
    </citation>
    <scope>NUCLEOTIDE SEQUENCE</scope>
    <source>
        <strain evidence="4">KU_S4_2022</strain>
        <tissue evidence="4">Muscle</tissue>
    </source>
</reference>
<comment type="similarity">
    <text evidence="1">Belongs to the synembryn family.</text>
</comment>
<name>A0A9Q0DYK4_9TELE</name>
<dbReference type="Proteomes" id="UP001148018">
    <property type="component" value="Unassembled WGS sequence"/>
</dbReference>
<dbReference type="GO" id="GO:0001965">
    <property type="term" value="F:G-protein alpha-subunit binding"/>
    <property type="evidence" value="ECO:0007669"/>
    <property type="project" value="TreeGrafter"/>
</dbReference>
<dbReference type="GO" id="GO:0005737">
    <property type="term" value="C:cytoplasm"/>
    <property type="evidence" value="ECO:0007669"/>
    <property type="project" value="TreeGrafter"/>
</dbReference>
<dbReference type="EMBL" id="JANIIK010000110">
    <property type="protein sequence ID" value="KAJ3596931.1"/>
    <property type="molecule type" value="Genomic_DNA"/>
</dbReference>